<evidence type="ECO:0000313" key="2">
    <source>
        <dbReference type="Proteomes" id="UP000233469"/>
    </source>
</evidence>
<evidence type="ECO:0000313" key="1">
    <source>
        <dbReference type="EMBL" id="PKK55916.1"/>
    </source>
</evidence>
<comment type="caution">
    <text evidence="1">The sequence shown here is derived from an EMBL/GenBank/DDBJ whole genome shotgun (WGS) entry which is preliminary data.</text>
</comment>
<reference evidence="1 2" key="1">
    <citation type="submission" date="2016-04" db="EMBL/GenBank/DDBJ databases">
        <title>Genome analyses suggest a sexual origin of heterokaryosis in a supposedly ancient asexual fungus.</title>
        <authorList>
            <person name="Ropars J."/>
            <person name="Sedzielewska K."/>
            <person name="Noel J."/>
            <person name="Charron P."/>
            <person name="Farinelli L."/>
            <person name="Marton T."/>
            <person name="Kruger M."/>
            <person name="Pelin A."/>
            <person name="Brachmann A."/>
            <person name="Corradi N."/>
        </authorList>
    </citation>
    <scope>NUCLEOTIDE SEQUENCE [LARGE SCALE GENOMIC DNA]</scope>
    <source>
        <strain evidence="1 2">C2</strain>
    </source>
</reference>
<dbReference type="VEuPathDB" id="FungiDB:FUN_001488"/>
<accession>A0A2N1M2R9</accession>
<name>A0A2N1M2R9_9GLOM</name>
<gene>
    <name evidence="1" type="ORF">RhiirC2_801165</name>
</gene>
<sequence>MSTVYGICLKIYLNDLNTSLKTADFKSFNKDFWKTHNSLCVEVFEQRFQELLEKFPDSNNYMLLAETRGFWQNGIRETAETSFAKSSRNAETAKPINGISAILSI</sequence>
<reference evidence="1 2" key="2">
    <citation type="submission" date="2017-10" db="EMBL/GenBank/DDBJ databases">
        <title>Extensive intraspecific genome diversity in a model arbuscular mycorrhizal fungus.</title>
        <authorList>
            <person name="Chen E.C.H."/>
            <person name="Morin E."/>
            <person name="Baudet D."/>
            <person name="Noel J."/>
            <person name="Ndikumana S."/>
            <person name="Charron P."/>
            <person name="St-Onge C."/>
            <person name="Giorgi J."/>
            <person name="Grigoriev I.V."/>
            <person name="Roux C."/>
            <person name="Martin F.M."/>
            <person name="Corradi N."/>
        </authorList>
    </citation>
    <scope>NUCLEOTIDE SEQUENCE [LARGE SCALE GENOMIC DNA]</scope>
    <source>
        <strain evidence="1 2">C2</strain>
    </source>
</reference>
<dbReference type="AlphaFoldDB" id="A0A2N1M2R9"/>
<protein>
    <submittedName>
        <fullName evidence="1">Uncharacterized protein</fullName>
    </submittedName>
</protein>
<proteinExistence type="predicted"/>
<dbReference type="Proteomes" id="UP000233469">
    <property type="component" value="Unassembled WGS sequence"/>
</dbReference>
<dbReference type="EMBL" id="LLXL01006538">
    <property type="protein sequence ID" value="PKK55916.1"/>
    <property type="molecule type" value="Genomic_DNA"/>
</dbReference>
<organism evidence="1 2">
    <name type="scientific">Rhizophagus irregularis</name>
    <dbReference type="NCBI Taxonomy" id="588596"/>
    <lineage>
        <taxon>Eukaryota</taxon>
        <taxon>Fungi</taxon>
        <taxon>Fungi incertae sedis</taxon>
        <taxon>Mucoromycota</taxon>
        <taxon>Glomeromycotina</taxon>
        <taxon>Glomeromycetes</taxon>
        <taxon>Glomerales</taxon>
        <taxon>Glomeraceae</taxon>
        <taxon>Rhizophagus</taxon>
    </lineage>
</organism>